<proteinExistence type="predicted"/>
<sequence>MANTTFNGPVRSENGFKSITKSATTGEVTVEAVYDTRPNFRITVDNSTLNTGSAVTTTLTTAQSGTLFNIDGTGDIIVNMPALATANVGTTYDFLVTTAVGGGTTVTFVLPGSGVSNFYGAISLMGGTAANPATDVAGDTLTLVNS</sequence>
<feature type="non-terminal residue" evidence="1">
    <location>
        <position position="146"/>
    </location>
</feature>
<name>A0A382Q8Q5_9ZZZZ</name>
<protein>
    <submittedName>
        <fullName evidence="1">Uncharacterized protein</fullName>
    </submittedName>
</protein>
<accession>A0A382Q8Q5</accession>
<dbReference type="EMBL" id="UINC01112788">
    <property type="protein sequence ID" value="SVC81969.1"/>
    <property type="molecule type" value="Genomic_DNA"/>
</dbReference>
<evidence type="ECO:0000313" key="1">
    <source>
        <dbReference type="EMBL" id="SVC81969.1"/>
    </source>
</evidence>
<organism evidence="1">
    <name type="scientific">marine metagenome</name>
    <dbReference type="NCBI Taxonomy" id="408172"/>
    <lineage>
        <taxon>unclassified sequences</taxon>
        <taxon>metagenomes</taxon>
        <taxon>ecological metagenomes</taxon>
    </lineage>
</organism>
<gene>
    <name evidence="1" type="ORF">METZ01_LOCUS334823</name>
</gene>
<dbReference type="AlphaFoldDB" id="A0A382Q8Q5"/>
<reference evidence="1" key="1">
    <citation type="submission" date="2018-05" db="EMBL/GenBank/DDBJ databases">
        <authorList>
            <person name="Lanie J.A."/>
            <person name="Ng W.-L."/>
            <person name="Kazmierczak K.M."/>
            <person name="Andrzejewski T.M."/>
            <person name="Davidsen T.M."/>
            <person name="Wayne K.J."/>
            <person name="Tettelin H."/>
            <person name="Glass J.I."/>
            <person name="Rusch D."/>
            <person name="Podicherti R."/>
            <person name="Tsui H.-C.T."/>
            <person name="Winkler M.E."/>
        </authorList>
    </citation>
    <scope>NUCLEOTIDE SEQUENCE</scope>
</reference>